<organism evidence="1 2">
    <name type="scientific">Nocardia nova SH22a</name>
    <dbReference type="NCBI Taxonomy" id="1415166"/>
    <lineage>
        <taxon>Bacteria</taxon>
        <taxon>Bacillati</taxon>
        <taxon>Actinomycetota</taxon>
        <taxon>Actinomycetes</taxon>
        <taxon>Mycobacteriales</taxon>
        <taxon>Nocardiaceae</taxon>
        <taxon>Nocardia</taxon>
    </lineage>
</organism>
<reference evidence="1 2" key="1">
    <citation type="journal article" date="2014" name="Appl. Environ. Microbiol.">
        <title>Insights into the Microbial Degradation of Rubber and Gutta-Percha by Analysis of the Complete Genome of Nocardia nova SH22a.</title>
        <authorList>
            <person name="Luo Q."/>
            <person name="Hiessl S."/>
            <person name="Poehlein A."/>
            <person name="Daniel R."/>
            <person name="Steinbuchel A."/>
        </authorList>
    </citation>
    <scope>NUCLEOTIDE SEQUENCE [LARGE SCALE GENOMIC DNA]</scope>
    <source>
        <strain evidence="1">SH22a</strain>
    </source>
</reference>
<dbReference type="STRING" id="1415166.NONO_c62050"/>
<dbReference type="CDD" id="cd00448">
    <property type="entry name" value="YjgF_YER057c_UK114_family"/>
    <property type="match status" value="1"/>
</dbReference>
<dbReference type="Gene3D" id="3.30.1330.40">
    <property type="entry name" value="RutC-like"/>
    <property type="match status" value="1"/>
</dbReference>
<dbReference type="HOGENOM" id="CLU_679407_0_0_11"/>
<dbReference type="SUPFAM" id="SSF55298">
    <property type="entry name" value="YjgF-like"/>
    <property type="match status" value="1"/>
</dbReference>
<dbReference type="eggNOG" id="COG0251">
    <property type="taxonomic scope" value="Bacteria"/>
</dbReference>
<dbReference type="PATRIC" id="fig|1415166.3.peg.6382"/>
<dbReference type="InterPro" id="IPR050772">
    <property type="entry name" value="Hydratase-Decarb/MhpD_sf"/>
</dbReference>
<evidence type="ECO:0000313" key="1">
    <source>
        <dbReference type="EMBL" id="AHH20976.1"/>
    </source>
</evidence>
<sequence length="405" mass="43800">MKSCTVIDLDRLADRLDLAQRTVTDVASLADEYTFGLDDAYAIQNALFSRRLGRGERAAGLKLGFTSREKMAQMGVSEVIAGRLTDAMRVPDGGELDLSRFIHPKIEPEVAYRLSRAVDPADPEVDIEACVDAVAPAMEVIDSRYRDFRFTHTDVVADNTSAAAFVIGPWQPLRAVPNSAVRLRMGEHETVGSTAAILGDPIRALHALVRLCRARGFALRAGQVILAGAATTAVPLTPGVAEVRGGRARPGGPDRDRRARMSAEAHVVAGMAVPRGRFPHVKVVGDLIFVSGTSSRRPDNTFAGASADEFGVTELDIRVQTRAVLENMRAILREVGADLGDLVQVTTYLVSMNDFGGYNEVYAGYFDEAGPARTTVAVHQLPHPHLLIEMQGIAHIDRTRPEAVQ</sequence>
<dbReference type="GO" id="GO:0008684">
    <property type="term" value="F:2-oxopent-4-enoate hydratase activity"/>
    <property type="evidence" value="ECO:0007669"/>
    <property type="project" value="TreeGrafter"/>
</dbReference>
<dbReference type="InterPro" id="IPR035959">
    <property type="entry name" value="RutC-like_sf"/>
</dbReference>
<keyword evidence="2" id="KW-1185">Reference proteome</keyword>
<dbReference type="AlphaFoldDB" id="W5TUX9"/>
<dbReference type="PANTHER" id="PTHR30143">
    <property type="entry name" value="ACID HYDRATASE"/>
    <property type="match status" value="1"/>
</dbReference>
<dbReference type="Pfam" id="PF01042">
    <property type="entry name" value="Ribonuc_L-PSP"/>
    <property type="match status" value="1"/>
</dbReference>
<dbReference type="GO" id="GO:0005737">
    <property type="term" value="C:cytoplasm"/>
    <property type="evidence" value="ECO:0007669"/>
    <property type="project" value="TreeGrafter"/>
</dbReference>
<dbReference type="InterPro" id="IPR036663">
    <property type="entry name" value="Fumarylacetoacetase_C_sf"/>
</dbReference>
<dbReference type="Gene3D" id="3.90.850.10">
    <property type="entry name" value="Fumarylacetoacetase-like, C-terminal domain"/>
    <property type="match status" value="1"/>
</dbReference>
<accession>W5TUX9</accession>
<dbReference type="InterPro" id="IPR006175">
    <property type="entry name" value="YjgF/YER057c/UK114"/>
</dbReference>
<dbReference type="EMBL" id="CP006850">
    <property type="protein sequence ID" value="AHH20976.1"/>
    <property type="molecule type" value="Genomic_DNA"/>
</dbReference>
<dbReference type="Proteomes" id="UP000019150">
    <property type="component" value="Chromosome"/>
</dbReference>
<dbReference type="PANTHER" id="PTHR30143:SF0">
    <property type="entry name" value="2-KETO-4-PENTENOATE HYDRATASE"/>
    <property type="match status" value="1"/>
</dbReference>
<evidence type="ECO:0000313" key="2">
    <source>
        <dbReference type="Proteomes" id="UP000019150"/>
    </source>
</evidence>
<dbReference type="KEGG" id="nno:NONO_c62050"/>
<gene>
    <name evidence="1" type="ORF">NONO_c62050</name>
</gene>
<proteinExistence type="predicted"/>
<dbReference type="eggNOG" id="COG3971">
    <property type="taxonomic scope" value="Bacteria"/>
</dbReference>
<dbReference type="GO" id="GO:0016787">
    <property type="term" value="F:hydrolase activity"/>
    <property type="evidence" value="ECO:0007669"/>
    <property type="project" value="UniProtKB-KW"/>
</dbReference>
<name>W5TUX9_9NOCA</name>
<dbReference type="SUPFAM" id="SSF56529">
    <property type="entry name" value="FAH"/>
    <property type="match status" value="1"/>
</dbReference>
<protein>
    <submittedName>
        <fullName evidence="1">Putative bifunctional protein fumarylacetoacetate (FAA) hydrolase and endoribonuclease</fullName>
    </submittedName>
</protein>
<keyword evidence="1" id="KW-0378">Hydrolase</keyword>